<dbReference type="InterPro" id="IPR036770">
    <property type="entry name" value="Ankyrin_rpt-contain_sf"/>
</dbReference>
<feature type="compositionally biased region" description="Polar residues" evidence="1">
    <location>
        <begin position="574"/>
        <end position="586"/>
    </location>
</feature>
<keyword evidence="3" id="KW-1185">Reference proteome</keyword>
<dbReference type="SUPFAM" id="SSF48403">
    <property type="entry name" value="Ankyrin repeat"/>
    <property type="match status" value="1"/>
</dbReference>
<dbReference type="PANTHER" id="PTHR13944:SF18">
    <property type="entry name" value="A-KINASE ANCHOR PROTEIN 13"/>
    <property type="match status" value="1"/>
</dbReference>
<name>A0ABQ7SSJ4_PHRPL</name>
<feature type="compositionally biased region" description="Acidic residues" evidence="1">
    <location>
        <begin position="403"/>
        <end position="412"/>
    </location>
</feature>
<feature type="compositionally biased region" description="Polar residues" evidence="1">
    <location>
        <begin position="921"/>
        <end position="932"/>
    </location>
</feature>
<evidence type="ECO:0008006" key="4">
    <source>
        <dbReference type="Google" id="ProtNLM"/>
    </source>
</evidence>
<comment type="caution">
    <text evidence="2">The sequence shown here is derived from an EMBL/GenBank/DDBJ whole genome shotgun (WGS) entry which is preliminary data.</text>
</comment>
<sequence length="1269" mass="135911">MKLNPQQAPLYGDCLITILLTEDDQVGNDDVVFYLVFTGSAVQHCTSTRKLDSGILETIAPGHDCCETVKVSLCAAKQDHPILVVAEESLQFVQDEAYDAAQFLATCAGNQQALNFTRFLDQSRPPAADMDFLDEKVTLAFRHLKLPPEWNVLGTDHALNENVSRETLMHFAVRLGLLRLTWFLLQKPGGREALSVSNREGATPVGLALERGHQKLHQLLTEEGAREPYCWSTLSQTVHSEEYCVVKYHRGLNVYTLTTEIRKGVGSNMENDIICLQMHIQNHQDMNSSEHSHPGQICEDYSSSTEVMGHTAAPECDLGEIMTEGNQGDTSDPVDLEAIQILVPPCFEEGSCQQVKEFLNTPKASLELEDVENPKSCGRSKNAITRLHKEEEEELTSAVDSEAVAEERDEELSPVSGLHGTEDLPSCRCTHKEAGMTSPCVASGKGNLCERSHFHQEAETAVPRAVERDKQPASCKEVNVVMGQGECKSCTGAVDVVMTAQQCMEKEESESEPSGPMAVEVVSCGVSTTDPSVSFLGVSSTIAACQSGDDMPEEVMSLQGNGLGDLNADVSPVESRSSEQTGSEAHSNNKKYDLTESPEDCEHLANEEHNSVLSPRTDPLAVSVVGILEIPTTHDPAVEVNSNGEEWKDGHVDVGMDALALSDRVQDNPPDPCVERDKFSPVSTKPINLHANNNITQIAAKEQKTFEPELSGTETSSCRGSADSTIAVALCHVHKQEVGTDELCSSSALHTDSAGASELPACFLSPAVPSPVGEETLSKQAEMSGSDCELDRFSKSAQEFIAVASALLVEDIIQQAWLTLAEEENARAAPVGQMAPLYLEDLALPSRGKGMECMQDNIMGTPSAVHNNEPKQNQEVAAATAASEEVAATGLTVVADQGSPVCLGLTTEKHSLVDWQPNLGEKSSSPQLSKSGQELPGKEVVSSLEVLAAAAVVPSPALAQGEKLQVNEGNAEDGLKGKTSSPAAGENVKAVEAGDHLPKLVLSDDASLRDGKALCADAVINSEVAFGSAPCVISAPSGVSGLMEAPLLTPCELPTGVSLPQEGEEVENVPSRILLQPIAEEPPCDCDSGSEMFFLADKGEASLVAKTASLEVLAHTEKDKGEESQIDPQQQLLLPSPCCVIDLPEKMEMHSSVLENGSALVDNIDEIMENTNEVTLVEEPHGHMVSLAGNSTEVSPLMESKYEGQHAADVGSFPIEEADLNLQPDGLMRKDENLGSARPSPVADTVEMKMEEEVDFARNLTNTPASEGV</sequence>
<protein>
    <recommendedName>
        <fullName evidence="4">A-kinase anchor protein 13</fullName>
    </recommendedName>
</protein>
<reference evidence="2 3" key="1">
    <citation type="journal article" date="2022" name="Gigascience">
        <title>A chromosome-level genome assembly and annotation of the desert horned lizard, Phrynosoma platyrhinos, provides insight into chromosomal rearrangements among reptiles.</title>
        <authorList>
            <person name="Koochekian N."/>
            <person name="Ascanio A."/>
            <person name="Farleigh K."/>
            <person name="Card D.C."/>
            <person name="Schield D.R."/>
            <person name="Castoe T.A."/>
            <person name="Jezkova T."/>
        </authorList>
    </citation>
    <scope>NUCLEOTIDE SEQUENCE [LARGE SCALE GENOMIC DNA]</scope>
    <source>
        <strain evidence="2">NK-2021</strain>
    </source>
</reference>
<feature type="region of interest" description="Disordered" evidence="1">
    <location>
        <begin position="389"/>
        <end position="419"/>
    </location>
</feature>
<gene>
    <name evidence="2" type="ORF">JD844_014577</name>
</gene>
<evidence type="ECO:0000256" key="1">
    <source>
        <dbReference type="SAM" id="MobiDB-lite"/>
    </source>
</evidence>
<dbReference type="InterPro" id="IPR051632">
    <property type="entry name" value="Rho_GEF"/>
</dbReference>
<dbReference type="Gene3D" id="1.25.40.20">
    <property type="entry name" value="Ankyrin repeat-containing domain"/>
    <property type="match status" value="1"/>
</dbReference>
<dbReference type="PANTHER" id="PTHR13944">
    <property type="entry name" value="AGAP007712-PA"/>
    <property type="match status" value="1"/>
</dbReference>
<feature type="non-terminal residue" evidence="2">
    <location>
        <position position="1269"/>
    </location>
</feature>
<organism evidence="2 3">
    <name type="scientific">Phrynosoma platyrhinos</name>
    <name type="common">Desert horned lizard</name>
    <dbReference type="NCBI Taxonomy" id="52577"/>
    <lineage>
        <taxon>Eukaryota</taxon>
        <taxon>Metazoa</taxon>
        <taxon>Chordata</taxon>
        <taxon>Craniata</taxon>
        <taxon>Vertebrata</taxon>
        <taxon>Euteleostomi</taxon>
        <taxon>Lepidosauria</taxon>
        <taxon>Squamata</taxon>
        <taxon>Bifurcata</taxon>
        <taxon>Unidentata</taxon>
        <taxon>Episquamata</taxon>
        <taxon>Toxicofera</taxon>
        <taxon>Iguania</taxon>
        <taxon>Phrynosomatidae</taxon>
        <taxon>Phrynosomatinae</taxon>
        <taxon>Phrynosoma</taxon>
    </lineage>
</organism>
<dbReference type="EMBL" id="JAIPUX010003439">
    <property type="protein sequence ID" value="KAH0620048.1"/>
    <property type="molecule type" value="Genomic_DNA"/>
</dbReference>
<evidence type="ECO:0000313" key="2">
    <source>
        <dbReference type="EMBL" id="KAH0620048.1"/>
    </source>
</evidence>
<feature type="region of interest" description="Disordered" evidence="1">
    <location>
        <begin position="559"/>
        <end position="595"/>
    </location>
</feature>
<evidence type="ECO:0000313" key="3">
    <source>
        <dbReference type="Proteomes" id="UP000826234"/>
    </source>
</evidence>
<proteinExistence type="predicted"/>
<accession>A0ABQ7SSJ4</accession>
<feature type="region of interest" description="Disordered" evidence="1">
    <location>
        <begin position="916"/>
        <end position="936"/>
    </location>
</feature>
<dbReference type="Proteomes" id="UP000826234">
    <property type="component" value="Unassembled WGS sequence"/>
</dbReference>